<keyword evidence="4" id="KW-1185">Reference proteome</keyword>
<dbReference type="OrthoDB" id="4801970at2"/>
<keyword evidence="2" id="KW-1133">Transmembrane helix</keyword>
<gene>
    <name evidence="3" type="ORF">FK219_002265</name>
</gene>
<keyword evidence="2" id="KW-0812">Transmembrane</keyword>
<dbReference type="RefSeq" id="WP_152582087.1">
    <property type="nucleotide sequence ID" value="NZ_JAVJUB010000037.1"/>
</dbReference>
<accession>A0A9E5ME24</accession>
<feature type="transmembrane region" description="Helical" evidence="2">
    <location>
        <begin position="41"/>
        <end position="61"/>
    </location>
</feature>
<reference evidence="3 4" key="1">
    <citation type="submission" date="2019-06" db="EMBL/GenBank/DDBJ databases">
        <authorList>
            <person name="De-Chao Zhang Q."/>
        </authorList>
    </citation>
    <scope>NUCLEOTIDE SEQUENCE [LARGE SCALE GENOMIC DNA]</scope>
    <source>
        <strain evidence="3 4">KN1116</strain>
    </source>
</reference>
<organism evidence="3 4">
    <name type="scientific">Microcella pacifica</name>
    <dbReference type="NCBI Taxonomy" id="2591847"/>
    <lineage>
        <taxon>Bacteria</taxon>
        <taxon>Bacillati</taxon>
        <taxon>Actinomycetota</taxon>
        <taxon>Actinomycetes</taxon>
        <taxon>Micrococcales</taxon>
        <taxon>Microbacteriaceae</taxon>
        <taxon>Microcella</taxon>
    </lineage>
</organism>
<dbReference type="EMBL" id="VIKT02000003">
    <property type="protein sequence ID" value="NHF62072.1"/>
    <property type="molecule type" value="Genomic_DNA"/>
</dbReference>
<evidence type="ECO:0000313" key="3">
    <source>
        <dbReference type="EMBL" id="NHF62072.1"/>
    </source>
</evidence>
<keyword evidence="2" id="KW-0472">Membrane</keyword>
<evidence type="ECO:0000256" key="2">
    <source>
        <dbReference type="SAM" id="Phobius"/>
    </source>
</evidence>
<reference evidence="3 4" key="2">
    <citation type="submission" date="2020-03" db="EMBL/GenBank/DDBJ databases">
        <title>Chryseoglobus sp. isolated from a deep-sea seamount.</title>
        <authorList>
            <person name="Zhang D.-C."/>
        </authorList>
    </citation>
    <scope>NUCLEOTIDE SEQUENCE [LARGE SCALE GENOMIC DNA]</scope>
    <source>
        <strain evidence="3 4">KN1116</strain>
    </source>
</reference>
<dbReference type="Pfam" id="PF14030">
    <property type="entry name" value="DUF4245"/>
    <property type="match status" value="1"/>
</dbReference>
<dbReference type="AlphaFoldDB" id="A0A9E5ME24"/>
<proteinExistence type="predicted"/>
<comment type="caution">
    <text evidence="3">The sequence shown here is derived from an EMBL/GenBank/DDBJ whole genome shotgun (WGS) entry which is preliminary data.</text>
</comment>
<dbReference type="InterPro" id="IPR025339">
    <property type="entry name" value="DUF4245"/>
</dbReference>
<feature type="region of interest" description="Disordered" evidence="1">
    <location>
        <begin position="1"/>
        <end position="23"/>
    </location>
</feature>
<name>A0A9E5ME24_9MICO</name>
<evidence type="ECO:0000313" key="4">
    <source>
        <dbReference type="Proteomes" id="UP000818266"/>
    </source>
</evidence>
<sequence>MTPAGEGRVVAELGRPETPEETAARVAESRRRRRANQSTKNLVLSLVASLGIVLFLVVVVVRQTPTPPPVDYQSTAADASLSLGTDVQAPIVPPTWTANRADLTASGGVREWYIGFLTDTDAFIALVQGFDTNPTWLDDLLRGASGGVPVEIAGVEWSLYDRRGVDAVGSRQYALVTEAAESTIVLYGTASEDEFAILATAIAADLPAGNDDEDETAP</sequence>
<protein>
    <submittedName>
        <fullName evidence="3">DUF4245 family protein</fullName>
    </submittedName>
</protein>
<evidence type="ECO:0000256" key="1">
    <source>
        <dbReference type="SAM" id="MobiDB-lite"/>
    </source>
</evidence>
<dbReference type="Proteomes" id="UP000818266">
    <property type="component" value="Unassembled WGS sequence"/>
</dbReference>